<dbReference type="RefSeq" id="WP_016880599.1">
    <property type="nucleotide sequence ID" value="NZ_JAWLKA010000041.1"/>
</dbReference>
<dbReference type="EMBL" id="JAWLKA010000041">
    <property type="protein sequence ID" value="MDV6286568.1"/>
    <property type="molecule type" value="Genomic_DNA"/>
</dbReference>
<evidence type="ECO:0000313" key="2">
    <source>
        <dbReference type="Proteomes" id="UP001185737"/>
    </source>
</evidence>
<accession>A0ABU4CTK6</accession>
<sequence length="48" mass="5504">MPASTARRLKWFTKHYEYTVTNVVDVALQELFARHGVPNIDSNGEIVE</sequence>
<gene>
    <name evidence="1" type="ORF">R3Q59_39490</name>
</gene>
<reference evidence="1 2" key="1">
    <citation type="submission" date="2023-10" db="EMBL/GenBank/DDBJ databases">
        <title>Development of a sustainable strategy for remediation of hydrocarbon-contaminated territories based on the waste exchange concept.</title>
        <authorList>
            <person name="Krivoruchko A."/>
        </authorList>
    </citation>
    <scope>NUCLEOTIDE SEQUENCE [LARGE SCALE GENOMIC DNA]</scope>
    <source>
        <strain evidence="1 2">IEGM 60</strain>
    </source>
</reference>
<name>A0ABU4CTK6_RHOJO</name>
<organism evidence="1 2">
    <name type="scientific">Rhodococcus jostii</name>
    <dbReference type="NCBI Taxonomy" id="132919"/>
    <lineage>
        <taxon>Bacteria</taxon>
        <taxon>Bacillati</taxon>
        <taxon>Actinomycetota</taxon>
        <taxon>Actinomycetes</taxon>
        <taxon>Mycobacteriales</taxon>
        <taxon>Nocardiaceae</taxon>
        <taxon>Rhodococcus</taxon>
    </lineage>
</organism>
<proteinExistence type="predicted"/>
<protein>
    <submittedName>
        <fullName evidence="1">Uncharacterized protein</fullName>
    </submittedName>
</protein>
<dbReference type="Proteomes" id="UP001185737">
    <property type="component" value="Unassembled WGS sequence"/>
</dbReference>
<comment type="caution">
    <text evidence="1">The sequence shown here is derived from an EMBL/GenBank/DDBJ whole genome shotgun (WGS) entry which is preliminary data.</text>
</comment>
<keyword evidence="2" id="KW-1185">Reference proteome</keyword>
<evidence type="ECO:0000313" key="1">
    <source>
        <dbReference type="EMBL" id="MDV6286568.1"/>
    </source>
</evidence>